<dbReference type="InParanoid" id="A0A1X7U512"/>
<accession>A0A1X7U512</accession>
<protein>
    <submittedName>
        <fullName evidence="1">Uncharacterized protein</fullName>
    </submittedName>
</protein>
<sequence length="149" mass="16018">MPGLLNKLGEDNPRTIPAHRILRVYGGFNQNGAESPSPEDKKDSGGVLTVIGGGEDILPHSFAQLGVDLMGHTDDNMEWQGGGIDRARPDYRIGRLNAGLGSLISRSDESGGRQRVENHKGQVRLESRQSILAPDQQTLWATGSGPIPI</sequence>
<dbReference type="AlphaFoldDB" id="A0A1X7U512"/>
<dbReference type="EnsemblMetazoa" id="Aqu2.1.22840_001">
    <property type="protein sequence ID" value="Aqu2.1.22840_001"/>
    <property type="gene ID" value="Aqu2.1.22840"/>
</dbReference>
<evidence type="ECO:0000313" key="1">
    <source>
        <dbReference type="EnsemblMetazoa" id="Aqu2.1.22840_001"/>
    </source>
</evidence>
<name>A0A1X7U512_AMPQE</name>
<reference evidence="1" key="1">
    <citation type="submission" date="2017-05" db="UniProtKB">
        <authorList>
            <consortium name="EnsemblMetazoa"/>
        </authorList>
    </citation>
    <scope>IDENTIFICATION</scope>
</reference>
<proteinExistence type="predicted"/>
<organism evidence="1">
    <name type="scientific">Amphimedon queenslandica</name>
    <name type="common">Sponge</name>
    <dbReference type="NCBI Taxonomy" id="400682"/>
    <lineage>
        <taxon>Eukaryota</taxon>
        <taxon>Metazoa</taxon>
        <taxon>Porifera</taxon>
        <taxon>Demospongiae</taxon>
        <taxon>Heteroscleromorpha</taxon>
        <taxon>Haplosclerida</taxon>
        <taxon>Niphatidae</taxon>
        <taxon>Amphimedon</taxon>
    </lineage>
</organism>